<evidence type="ECO:0000313" key="2">
    <source>
        <dbReference type="EMBL" id="MFD2648769.1"/>
    </source>
</evidence>
<protein>
    <submittedName>
        <fullName evidence="2">DUF1850 domain-containing protein</fullName>
    </submittedName>
</protein>
<name>A0ABW5QM57_9HYPH</name>
<dbReference type="RefSeq" id="WP_386834064.1">
    <property type="nucleotide sequence ID" value="NZ_JBHUNP010000001.1"/>
</dbReference>
<dbReference type="Proteomes" id="UP001597521">
    <property type="component" value="Unassembled WGS sequence"/>
</dbReference>
<keyword evidence="3" id="KW-1185">Reference proteome</keyword>
<comment type="caution">
    <text evidence="2">The sequence shown here is derived from an EMBL/GenBank/DDBJ whole genome shotgun (WGS) entry which is preliminary data.</text>
</comment>
<keyword evidence="1" id="KW-1133">Transmembrane helix</keyword>
<keyword evidence="1" id="KW-0472">Membrane</keyword>
<dbReference type="Pfam" id="PF08905">
    <property type="entry name" value="DUF1850"/>
    <property type="match status" value="1"/>
</dbReference>
<feature type="transmembrane region" description="Helical" evidence="1">
    <location>
        <begin position="12"/>
        <end position="33"/>
    </location>
</feature>
<accession>A0ABW5QM57</accession>
<dbReference type="InterPro" id="IPR015001">
    <property type="entry name" value="DUF1850"/>
</dbReference>
<evidence type="ECO:0000313" key="3">
    <source>
        <dbReference type="Proteomes" id="UP001597521"/>
    </source>
</evidence>
<keyword evidence="1" id="KW-0812">Transmembrane</keyword>
<gene>
    <name evidence="2" type="ORF">ACFSX5_13300</name>
</gene>
<reference evidence="3" key="1">
    <citation type="journal article" date="2019" name="Int. J. Syst. Evol. Microbiol.">
        <title>The Global Catalogue of Microorganisms (GCM) 10K type strain sequencing project: providing services to taxonomists for standard genome sequencing and annotation.</title>
        <authorList>
            <consortium name="The Broad Institute Genomics Platform"/>
            <consortium name="The Broad Institute Genome Sequencing Center for Infectious Disease"/>
            <person name="Wu L."/>
            <person name="Ma J."/>
        </authorList>
    </citation>
    <scope>NUCLEOTIDE SEQUENCE [LARGE SCALE GENOMIC DNA]</scope>
    <source>
        <strain evidence="3">CCM 7427</strain>
    </source>
</reference>
<organism evidence="2 3">
    <name type="scientific">Devosia albogilva</name>
    <dbReference type="NCBI Taxonomy" id="429726"/>
    <lineage>
        <taxon>Bacteria</taxon>
        <taxon>Pseudomonadati</taxon>
        <taxon>Pseudomonadota</taxon>
        <taxon>Alphaproteobacteria</taxon>
        <taxon>Hyphomicrobiales</taxon>
        <taxon>Devosiaceae</taxon>
        <taxon>Devosia</taxon>
    </lineage>
</organism>
<evidence type="ECO:0000256" key="1">
    <source>
        <dbReference type="SAM" id="Phobius"/>
    </source>
</evidence>
<sequence>MALEAPQRGGSAVMLCIASAGMVTALAVSSFTLDWTHSVERTQWSENWLVTEAGLQLVEASVEGAGAGIDLPDDAVLANGRWSYRPNLPPLETLTLAASGMTATPWTLCSEGQECLSLGEAAGETVRLWVGEERCRG</sequence>
<dbReference type="EMBL" id="JBHUNP010000001">
    <property type="protein sequence ID" value="MFD2648769.1"/>
    <property type="molecule type" value="Genomic_DNA"/>
</dbReference>
<proteinExistence type="predicted"/>